<gene>
    <name evidence="2" type="primary">Dwil\GK26872</name>
    <name evidence="2" type="ORF">Dwil_GK26872</name>
</gene>
<keyword evidence="1" id="KW-1133">Transmembrane helix</keyword>
<evidence type="ECO:0000256" key="1">
    <source>
        <dbReference type="SAM" id="Phobius"/>
    </source>
</evidence>
<dbReference type="Proteomes" id="UP000007798">
    <property type="component" value="Unassembled WGS sequence"/>
</dbReference>
<proteinExistence type="predicted"/>
<evidence type="ECO:0000313" key="2">
    <source>
        <dbReference type="EMBL" id="KRF97831.1"/>
    </source>
</evidence>
<dbReference type="OrthoDB" id="6431754at2759"/>
<dbReference type="InParanoid" id="A0A0Q9WPQ7"/>
<keyword evidence="1" id="KW-0812">Transmembrane</keyword>
<keyword evidence="1" id="KW-0472">Membrane</keyword>
<dbReference type="AlphaFoldDB" id="A0A0Q9WPQ7"/>
<evidence type="ECO:0000313" key="3">
    <source>
        <dbReference type="Proteomes" id="UP000007798"/>
    </source>
</evidence>
<name>A0A0Q9WPQ7_DROWI</name>
<feature type="transmembrane region" description="Helical" evidence="1">
    <location>
        <begin position="15"/>
        <end position="36"/>
    </location>
</feature>
<dbReference type="EMBL" id="CH963848">
    <property type="protein sequence ID" value="KRF97831.1"/>
    <property type="molecule type" value="Genomic_DNA"/>
</dbReference>
<reference evidence="2 3" key="1">
    <citation type="journal article" date="2007" name="Nature">
        <title>Evolution of genes and genomes on the Drosophila phylogeny.</title>
        <authorList>
            <consortium name="Drosophila 12 Genomes Consortium"/>
            <person name="Clark A.G."/>
            <person name="Eisen M.B."/>
            <person name="Smith D.R."/>
            <person name="Bergman C.M."/>
            <person name="Oliver B."/>
            <person name="Markow T.A."/>
            <person name="Kaufman T.C."/>
            <person name="Kellis M."/>
            <person name="Gelbart W."/>
            <person name="Iyer V.N."/>
            <person name="Pollard D.A."/>
            <person name="Sackton T.B."/>
            <person name="Larracuente A.M."/>
            <person name="Singh N.D."/>
            <person name="Abad J.P."/>
            <person name="Abt D.N."/>
            <person name="Adryan B."/>
            <person name="Aguade M."/>
            <person name="Akashi H."/>
            <person name="Anderson W.W."/>
            <person name="Aquadro C.F."/>
            <person name="Ardell D.H."/>
            <person name="Arguello R."/>
            <person name="Artieri C.G."/>
            <person name="Barbash D.A."/>
            <person name="Barker D."/>
            <person name="Barsanti P."/>
            <person name="Batterham P."/>
            <person name="Batzoglou S."/>
            <person name="Begun D."/>
            <person name="Bhutkar A."/>
            <person name="Blanco E."/>
            <person name="Bosak S.A."/>
            <person name="Bradley R.K."/>
            <person name="Brand A.D."/>
            <person name="Brent M.R."/>
            <person name="Brooks A.N."/>
            <person name="Brown R.H."/>
            <person name="Butlin R.K."/>
            <person name="Caggese C."/>
            <person name="Calvi B.R."/>
            <person name="Bernardo de Carvalho A."/>
            <person name="Caspi A."/>
            <person name="Castrezana S."/>
            <person name="Celniker S.E."/>
            <person name="Chang J.L."/>
            <person name="Chapple C."/>
            <person name="Chatterji S."/>
            <person name="Chinwalla A."/>
            <person name="Civetta A."/>
            <person name="Clifton S.W."/>
            <person name="Comeron J.M."/>
            <person name="Costello J.C."/>
            <person name="Coyne J.A."/>
            <person name="Daub J."/>
            <person name="David R.G."/>
            <person name="Delcher A.L."/>
            <person name="Delehaunty K."/>
            <person name="Do C.B."/>
            <person name="Ebling H."/>
            <person name="Edwards K."/>
            <person name="Eickbush T."/>
            <person name="Evans J.D."/>
            <person name="Filipski A."/>
            <person name="Findeiss S."/>
            <person name="Freyhult E."/>
            <person name="Fulton L."/>
            <person name="Fulton R."/>
            <person name="Garcia A.C."/>
            <person name="Gardiner A."/>
            <person name="Garfield D.A."/>
            <person name="Garvin B.E."/>
            <person name="Gibson G."/>
            <person name="Gilbert D."/>
            <person name="Gnerre S."/>
            <person name="Godfrey J."/>
            <person name="Good R."/>
            <person name="Gotea V."/>
            <person name="Gravely B."/>
            <person name="Greenberg A.J."/>
            <person name="Griffiths-Jones S."/>
            <person name="Gross S."/>
            <person name="Guigo R."/>
            <person name="Gustafson E.A."/>
            <person name="Haerty W."/>
            <person name="Hahn M.W."/>
            <person name="Halligan D.L."/>
            <person name="Halpern A.L."/>
            <person name="Halter G.M."/>
            <person name="Han M.V."/>
            <person name="Heger A."/>
            <person name="Hillier L."/>
            <person name="Hinrichs A.S."/>
            <person name="Holmes I."/>
            <person name="Hoskins R.A."/>
            <person name="Hubisz M.J."/>
            <person name="Hultmark D."/>
            <person name="Huntley M.A."/>
            <person name="Jaffe D.B."/>
            <person name="Jagadeeshan S."/>
            <person name="Jeck W.R."/>
            <person name="Johnson J."/>
            <person name="Jones C.D."/>
            <person name="Jordan W.C."/>
            <person name="Karpen G.H."/>
            <person name="Kataoka E."/>
            <person name="Keightley P.D."/>
            <person name="Kheradpour P."/>
            <person name="Kirkness E.F."/>
            <person name="Koerich L.B."/>
            <person name="Kristiansen K."/>
            <person name="Kudrna D."/>
            <person name="Kulathinal R.J."/>
            <person name="Kumar S."/>
            <person name="Kwok R."/>
            <person name="Lander E."/>
            <person name="Langley C.H."/>
            <person name="Lapoint R."/>
            <person name="Lazzaro B.P."/>
            <person name="Lee S.J."/>
            <person name="Levesque L."/>
            <person name="Li R."/>
            <person name="Lin C.F."/>
            <person name="Lin M.F."/>
            <person name="Lindblad-Toh K."/>
            <person name="Llopart A."/>
            <person name="Long M."/>
            <person name="Low L."/>
            <person name="Lozovsky E."/>
            <person name="Lu J."/>
            <person name="Luo M."/>
            <person name="Machado C.A."/>
            <person name="Makalowski W."/>
            <person name="Marzo M."/>
            <person name="Matsuda M."/>
            <person name="Matzkin L."/>
            <person name="McAllister B."/>
            <person name="McBride C.S."/>
            <person name="McKernan B."/>
            <person name="McKernan K."/>
            <person name="Mendez-Lago M."/>
            <person name="Minx P."/>
            <person name="Mollenhauer M.U."/>
            <person name="Montooth K."/>
            <person name="Mount S.M."/>
            <person name="Mu X."/>
            <person name="Myers E."/>
            <person name="Negre B."/>
            <person name="Newfeld S."/>
            <person name="Nielsen R."/>
            <person name="Noor M.A."/>
            <person name="O'Grady P."/>
            <person name="Pachter L."/>
            <person name="Papaceit M."/>
            <person name="Parisi M.J."/>
            <person name="Parisi M."/>
            <person name="Parts L."/>
            <person name="Pedersen J.S."/>
            <person name="Pesole G."/>
            <person name="Phillippy A.M."/>
            <person name="Ponting C.P."/>
            <person name="Pop M."/>
            <person name="Porcelli D."/>
            <person name="Powell J.R."/>
            <person name="Prohaska S."/>
            <person name="Pruitt K."/>
            <person name="Puig M."/>
            <person name="Quesneville H."/>
            <person name="Ram K.R."/>
            <person name="Rand D."/>
            <person name="Rasmussen M.D."/>
            <person name="Reed L.K."/>
            <person name="Reenan R."/>
            <person name="Reily A."/>
            <person name="Remington K.A."/>
            <person name="Rieger T.T."/>
            <person name="Ritchie M.G."/>
            <person name="Robin C."/>
            <person name="Rogers Y.H."/>
            <person name="Rohde C."/>
            <person name="Rozas J."/>
            <person name="Rubenfield M.J."/>
            <person name="Ruiz A."/>
            <person name="Russo S."/>
            <person name="Salzberg S.L."/>
            <person name="Sanchez-Gracia A."/>
            <person name="Saranga D.J."/>
            <person name="Sato H."/>
            <person name="Schaeffer S.W."/>
            <person name="Schatz M.C."/>
            <person name="Schlenke T."/>
            <person name="Schwartz R."/>
            <person name="Segarra C."/>
            <person name="Singh R.S."/>
            <person name="Sirot L."/>
            <person name="Sirota M."/>
            <person name="Sisneros N.B."/>
            <person name="Smith C.D."/>
            <person name="Smith T.F."/>
            <person name="Spieth J."/>
            <person name="Stage D.E."/>
            <person name="Stark A."/>
            <person name="Stephan W."/>
            <person name="Strausberg R.L."/>
            <person name="Strempel S."/>
            <person name="Sturgill D."/>
            <person name="Sutton G."/>
            <person name="Sutton G.G."/>
            <person name="Tao W."/>
            <person name="Teichmann S."/>
            <person name="Tobari Y.N."/>
            <person name="Tomimura Y."/>
            <person name="Tsolas J.M."/>
            <person name="Valente V.L."/>
            <person name="Venter E."/>
            <person name="Venter J.C."/>
            <person name="Vicario S."/>
            <person name="Vieira F.G."/>
            <person name="Vilella A.J."/>
            <person name="Villasante A."/>
            <person name="Walenz B."/>
            <person name="Wang J."/>
            <person name="Wasserman M."/>
            <person name="Watts T."/>
            <person name="Wilson D."/>
            <person name="Wilson R.K."/>
            <person name="Wing R.A."/>
            <person name="Wolfner M.F."/>
            <person name="Wong A."/>
            <person name="Wong G.K."/>
            <person name="Wu C.I."/>
            <person name="Wu G."/>
            <person name="Yamamoto D."/>
            <person name="Yang H.P."/>
            <person name="Yang S.P."/>
            <person name="Yorke J.A."/>
            <person name="Yoshida K."/>
            <person name="Zdobnov E."/>
            <person name="Zhang P."/>
            <person name="Zhang Y."/>
            <person name="Zimin A.V."/>
            <person name="Baldwin J."/>
            <person name="Abdouelleil A."/>
            <person name="Abdulkadir J."/>
            <person name="Abebe A."/>
            <person name="Abera B."/>
            <person name="Abreu J."/>
            <person name="Acer S.C."/>
            <person name="Aftuck L."/>
            <person name="Alexander A."/>
            <person name="An P."/>
            <person name="Anderson E."/>
            <person name="Anderson S."/>
            <person name="Arachi H."/>
            <person name="Azer M."/>
            <person name="Bachantsang P."/>
            <person name="Barry A."/>
            <person name="Bayul T."/>
            <person name="Berlin A."/>
            <person name="Bessette D."/>
            <person name="Bloom T."/>
            <person name="Blye J."/>
            <person name="Boguslavskiy L."/>
            <person name="Bonnet C."/>
            <person name="Boukhgalter B."/>
            <person name="Bourzgui I."/>
            <person name="Brown A."/>
            <person name="Cahill P."/>
            <person name="Channer S."/>
            <person name="Cheshatsang Y."/>
            <person name="Chuda L."/>
            <person name="Citroen M."/>
            <person name="Collymore A."/>
            <person name="Cooke P."/>
            <person name="Costello M."/>
            <person name="D'Aco K."/>
            <person name="Daza R."/>
            <person name="De Haan G."/>
            <person name="DeGray S."/>
            <person name="DeMaso C."/>
            <person name="Dhargay N."/>
            <person name="Dooley K."/>
            <person name="Dooley E."/>
            <person name="Doricent M."/>
            <person name="Dorje P."/>
            <person name="Dorjee K."/>
            <person name="Dupes A."/>
            <person name="Elong R."/>
            <person name="Falk J."/>
            <person name="Farina A."/>
            <person name="Faro S."/>
            <person name="Ferguson D."/>
            <person name="Fisher S."/>
            <person name="Foley C.D."/>
            <person name="Franke A."/>
            <person name="Friedrich D."/>
            <person name="Gadbois L."/>
            <person name="Gearin G."/>
            <person name="Gearin C.R."/>
            <person name="Giannoukos G."/>
            <person name="Goode T."/>
            <person name="Graham J."/>
            <person name="Grandbois E."/>
            <person name="Grewal S."/>
            <person name="Gyaltsen K."/>
            <person name="Hafez N."/>
            <person name="Hagos B."/>
            <person name="Hall J."/>
            <person name="Henson C."/>
            <person name="Hollinger A."/>
            <person name="Honan T."/>
            <person name="Huard M.D."/>
            <person name="Hughes L."/>
            <person name="Hurhula B."/>
            <person name="Husby M.E."/>
            <person name="Kamat A."/>
            <person name="Kanga B."/>
            <person name="Kashin S."/>
            <person name="Khazanovich D."/>
            <person name="Kisner P."/>
            <person name="Lance K."/>
            <person name="Lara M."/>
            <person name="Lee W."/>
            <person name="Lennon N."/>
            <person name="Letendre F."/>
            <person name="LeVine R."/>
            <person name="Lipovsky A."/>
            <person name="Liu X."/>
            <person name="Liu J."/>
            <person name="Liu S."/>
            <person name="Lokyitsang T."/>
            <person name="Lokyitsang Y."/>
            <person name="Lubonja R."/>
            <person name="Lui A."/>
            <person name="MacDonald P."/>
            <person name="Magnisalis V."/>
            <person name="Maru K."/>
            <person name="Matthews C."/>
            <person name="McCusker W."/>
            <person name="McDonough S."/>
            <person name="Mehta T."/>
            <person name="Meldrim J."/>
            <person name="Meneus L."/>
            <person name="Mihai O."/>
            <person name="Mihalev A."/>
            <person name="Mihova T."/>
            <person name="Mittelman R."/>
            <person name="Mlenga V."/>
            <person name="Montmayeur A."/>
            <person name="Mulrain L."/>
            <person name="Navidi A."/>
            <person name="Naylor J."/>
            <person name="Negash T."/>
            <person name="Nguyen T."/>
            <person name="Nguyen N."/>
            <person name="Nicol R."/>
            <person name="Norbu C."/>
            <person name="Norbu N."/>
            <person name="Novod N."/>
            <person name="O'Neill B."/>
            <person name="Osman S."/>
            <person name="Markiewicz E."/>
            <person name="Oyono O.L."/>
            <person name="Patti C."/>
            <person name="Phunkhang P."/>
            <person name="Pierre F."/>
            <person name="Priest M."/>
            <person name="Raghuraman S."/>
            <person name="Rege F."/>
            <person name="Reyes R."/>
            <person name="Rise C."/>
            <person name="Rogov P."/>
            <person name="Ross K."/>
            <person name="Ryan E."/>
            <person name="Settipalli S."/>
            <person name="Shea T."/>
            <person name="Sherpa N."/>
            <person name="Shi L."/>
            <person name="Shih D."/>
            <person name="Sparrow T."/>
            <person name="Spaulding J."/>
            <person name="Stalker J."/>
            <person name="Stange-Thomann N."/>
            <person name="Stavropoulos S."/>
            <person name="Stone C."/>
            <person name="Strader C."/>
            <person name="Tesfaye S."/>
            <person name="Thomson T."/>
            <person name="Thoulutsang Y."/>
            <person name="Thoulutsang D."/>
            <person name="Topham K."/>
            <person name="Topping I."/>
            <person name="Tsamla T."/>
            <person name="Vassiliev H."/>
            <person name="Vo A."/>
            <person name="Wangchuk T."/>
            <person name="Wangdi T."/>
            <person name="Weiand M."/>
            <person name="Wilkinson J."/>
            <person name="Wilson A."/>
            <person name="Yadav S."/>
            <person name="Young G."/>
            <person name="Yu Q."/>
            <person name="Zembek L."/>
            <person name="Zhong D."/>
            <person name="Zimmer A."/>
            <person name="Zwirko Z."/>
            <person name="Jaffe D.B."/>
            <person name="Alvarez P."/>
            <person name="Brockman W."/>
            <person name="Butler J."/>
            <person name="Chin C."/>
            <person name="Gnerre S."/>
            <person name="Grabherr M."/>
            <person name="Kleber M."/>
            <person name="Mauceli E."/>
            <person name="MacCallum I."/>
        </authorList>
    </citation>
    <scope>NUCLEOTIDE SEQUENCE [LARGE SCALE GENOMIC DNA]</scope>
    <source>
        <strain evidence="3">Tucson 14030-0811.24</strain>
    </source>
</reference>
<protein>
    <submittedName>
        <fullName evidence="2">Uncharacterized protein</fullName>
    </submittedName>
</protein>
<sequence length="78" mass="8687">MTSSDKNDLNITVDVVIPTIIVAVLLVVNGFIFAYIMRRRRQYNNLPLTEGPTTSTGVGFAAPTDTPDDRCEIEMERL</sequence>
<dbReference type="KEGG" id="dwi:26528874"/>
<organism evidence="2 3">
    <name type="scientific">Drosophila willistoni</name>
    <name type="common">Fruit fly</name>
    <dbReference type="NCBI Taxonomy" id="7260"/>
    <lineage>
        <taxon>Eukaryota</taxon>
        <taxon>Metazoa</taxon>
        <taxon>Ecdysozoa</taxon>
        <taxon>Arthropoda</taxon>
        <taxon>Hexapoda</taxon>
        <taxon>Insecta</taxon>
        <taxon>Pterygota</taxon>
        <taxon>Neoptera</taxon>
        <taxon>Endopterygota</taxon>
        <taxon>Diptera</taxon>
        <taxon>Brachycera</taxon>
        <taxon>Muscomorpha</taxon>
        <taxon>Ephydroidea</taxon>
        <taxon>Drosophilidae</taxon>
        <taxon>Drosophila</taxon>
        <taxon>Sophophora</taxon>
    </lineage>
</organism>
<keyword evidence="3" id="KW-1185">Reference proteome</keyword>
<accession>A0A0Q9WPQ7</accession>